<sequence length="390" mass="42307">MTALNTFLSQALQERAANNLLRVRQQVDSPCGVTLQWQGKSLLNFCSNDYLGHANHPLVKKAFVDASETWGVGSGASHLISGHSREHQALEDELAAMLGVEAALVFSTGFMANTGIISALMSAPDAVFEDRLNHASLLDGGLQSGARFSRYAHNDIDALSSKLARVEARHKLIVSDAVFSMDGDIAPLPELLACAEQHDAWLMIDDAHGFGVLGEKGLGAPEHFAIAHKRMPIYMATLGKAIGTFGAFVAGSRELIDYLVQFARPYVYTTAMPAAIAAATRASLSLLQTESWRREKLHELIAHFRRCGEQAGLSLMPSITPIQPLLVGDSEKALRLSAALREKGFWISAIRPPTVPENSARLRITLSAEHRVEQIDALVDALHELLSSET</sequence>
<dbReference type="EC" id="2.3.1.47" evidence="9"/>
<feature type="binding site" evidence="9">
    <location>
        <position position="237"/>
    </location>
    <ligand>
        <name>pyridoxal 5'-phosphate</name>
        <dbReference type="ChEBI" id="CHEBI:597326"/>
    </ligand>
</feature>
<dbReference type="SUPFAM" id="SSF53383">
    <property type="entry name" value="PLP-dependent transferases"/>
    <property type="match status" value="1"/>
</dbReference>
<dbReference type="Proteomes" id="UP000295375">
    <property type="component" value="Unassembled WGS sequence"/>
</dbReference>
<dbReference type="GO" id="GO:0030170">
    <property type="term" value="F:pyridoxal phosphate binding"/>
    <property type="evidence" value="ECO:0007669"/>
    <property type="project" value="UniProtKB-UniRule"/>
</dbReference>
<feature type="modified residue" description="N6-(pyridoxal phosphate)lysine" evidence="9 10">
    <location>
        <position position="240"/>
    </location>
</feature>
<gene>
    <name evidence="9" type="primary">bioF</name>
    <name evidence="12" type="ORF">EV696_10457</name>
</gene>
<dbReference type="InterPro" id="IPR015424">
    <property type="entry name" value="PyrdxlP-dep_Trfase"/>
</dbReference>
<dbReference type="InterPro" id="IPR015422">
    <property type="entry name" value="PyrdxlP-dep_Trfase_small"/>
</dbReference>
<dbReference type="PANTHER" id="PTHR13693:SF100">
    <property type="entry name" value="8-AMINO-7-OXONONANOATE SYNTHASE"/>
    <property type="match status" value="1"/>
</dbReference>
<dbReference type="InterPro" id="IPR050087">
    <property type="entry name" value="AON_synthase_class-II"/>
</dbReference>
<feature type="domain" description="Aminotransferase class I/classII large" evidence="11">
    <location>
        <begin position="42"/>
        <end position="382"/>
    </location>
</feature>
<evidence type="ECO:0000313" key="12">
    <source>
        <dbReference type="EMBL" id="TDQ49353.1"/>
    </source>
</evidence>
<dbReference type="Gene3D" id="3.90.1150.10">
    <property type="entry name" value="Aspartate Aminotransferase, domain 1"/>
    <property type="match status" value="1"/>
</dbReference>
<evidence type="ECO:0000256" key="1">
    <source>
        <dbReference type="ARBA" id="ARBA00001933"/>
    </source>
</evidence>
<dbReference type="HAMAP" id="MF_01693">
    <property type="entry name" value="BioF_aminotrans_2"/>
    <property type="match status" value="1"/>
</dbReference>
<dbReference type="GO" id="GO:0008710">
    <property type="term" value="F:8-amino-7-oxononanoate synthase activity"/>
    <property type="evidence" value="ECO:0007669"/>
    <property type="project" value="UniProtKB-UniRule"/>
</dbReference>
<comment type="cofactor">
    <cofactor evidence="1 9 10">
        <name>pyridoxal 5'-phosphate</name>
        <dbReference type="ChEBI" id="CHEBI:597326"/>
    </cofactor>
</comment>
<accession>A0A4R6UUA8</accession>
<dbReference type="InterPro" id="IPR022834">
    <property type="entry name" value="AONS_Proteobacteria"/>
</dbReference>
<feature type="binding site" evidence="9">
    <location>
        <begin position="109"/>
        <end position="110"/>
    </location>
    <ligand>
        <name>pyridoxal 5'-phosphate</name>
        <dbReference type="ChEBI" id="CHEBI:597326"/>
    </ligand>
</feature>
<keyword evidence="7 9" id="KW-0663">Pyridoxal phosphate</keyword>
<dbReference type="NCBIfam" id="TIGR00858">
    <property type="entry name" value="bioF"/>
    <property type="match status" value="1"/>
</dbReference>
<reference evidence="12 13" key="1">
    <citation type="submission" date="2019-03" db="EMBL/GenBank/DDBJ databases">
        <title>Genomic Encyclopedia of Type Strains, Phase IV (KMG-IV): sequencing the most valuable type-strain genomes for metagenomic binning, comparative biology and taxonomic classification.</title>
        <authorList>
            <person name="Goeker M."/>
        </authorList>
    </citation>
    <scope>NUCLEOTIDE SEQUENCE [LARGE SCALE GENOMIC DNA]</scope>
    <source>
        <strain evidence="12 13">DSM 103792</strain>
    </source>
</reference>
<evidence type="ECO:0000259" key="11">
    <source>
        <dbReference type="Pfam" id="PF00155"/>
    </source>
</evidence>
<evidence type="ECO:0000256" key="3">
    <source>
        <dbReference type="ARBA" id="ARBA00010008"/>
    </source>
</evidence>
<feature type="binding site" evidence="9">
    <location>
        <position position="180"/>
    </location>
    <ligand>
        <name>pyridoxal 5'-phosphate</name>
        <dbReference type="ChEBI" id="CHEBI:597326"/>
    </ligand>
</feature>
<organism evidence="12 13">
    <name type="scientific">Permianibacter aggregans</name>
    <dbReference type="NCBI Taxonomy" id="1510150"/>
    <lineage>
        <taxon>Bacteria</taxon>
        <taxon>Pseudomonadati</taxon>
        <taxon>Pseudomonadota</taxon>
        <taxon>Gammaproteobacteria</taxon>
        <taxon>Pseudomonadales</taxon>
        <taxon>Pseudomonadaceae</taxon>
        <taxon>Permianibacter</taxon>
    </lineage>
</organism>
<feature type="binding site" evidence="9">
    <location>
        <position position="208"/>
    </location>
    <ligand>
        <name>pyridoxal 5'-phosphate</name>
        <dbReference type="ChEBI" id="CHEBI:597326"/>
    </ligand>
</feature>
<evidence type="ECO:0000256" key="2">
    <source>
        <dbReference type="ARBA" id="ARBA00004746"/>
    </source>
</evidence>
<dbReference type="PROSITE" id="PS00599">
    <property type="entry name" value="AA_TRANSFER_CLASS_2"/>
    <property type="match status" value="1"/>
</dbReference>
<evidence type="ECO:0000313" key="13">
    <source>
        <dbReference type="Proteomes" id="UP000295375"/>
    </source>
</evidence>
<feature type="binding site" evidence="9">
    <location>
        <position position="354"/>
    </location>
    <ligand>
        <name>substrate</name>
    </ligand>
</feature>
<dbReference type="RefSeq" id="WP_133588867.1">
    <property type="nucleotide sequence ID" value="NZ_CP037953.1"/>
</dbReference>
<comment type="function">
    <text evidence="9">Catalyzes the decarboxylative condensation of pimeloyl-[acyl-carrier protein] and L-alanine to produce 8-amino-7-oxononanoate (AON), [acyl-carrier protein], and carbon dioxide.</text>
</comment>
<evidence type="ECO:0000256" key="9">
    <source>
        <dbReference type="HAMAP-Rule" id="MF_01693"/>
    </source>
</evidence>
<proteinExistence type="inferred from homology"/>
<keyword evidence="6 9" id="KW-0093">Biotin biosynthesis</keyword>
<dbReference type="InterPro" id="IPR001917">
    <property type="entry name" value="Aminotrans_II_pyridoxalP_BS"/>
</dbReference>
<evidence type="ECO:0000256" key="8">
    <source>
        <dbReference type="ARBA" id="ARBA00047715"/>
    </source>
</evidence>
<dbReference type="CDD" id="cd06454">
    <property type="entry name" value="KBL_like"/>
    <property type="match status" value="1"/>
</dbReference>
<feature type="binding site" evidence="9">
    <location>
        <position position="134"/>
    </location>
    <ligand>
        <name>substrate</name>
    </ligand>
</feature>
<keyword evidence="13" id="KW-1185">Reference proteome</keyword>
<evidence type="ECO:0000256" key="6">
    <source>
        <dbReference type="ARBA" id="ARBA00022756"/>
    </source>
</evidence>
<comment type="subunit">
    <text evidence="4 9">Homodimer.</text>
</comment>
<name>A0A4R6UUA8_9GAMM</name>
<dbReference type="OrthoDB" id="9807157at2"/>
<comment type="catalytic activity">
    <reaction evidence="8 9">
        <text>6-carboxyhexanoyl-[ACP] + L-alanine + H(+) = (8S)-8-amino-7-oxononanoate + holo-[ACP] + CO2</text>
        <dbReference type="Rhea" id="RHEA:42288"/>
        <dbReference type="Rhea" id="RHEA-COMP:9685"/>
        <dbReference type="Rhea" id="RHEA-COMP:9955"/>
        <dbReference type="ChEBI" id="CHEBI:15378"/>
        <dbReference type="ChEBI" id="CHEBI:16526"/>
        <dbReference type="ChEBI" id="CHEBI:57972"/>
        <dbReference type="ChEBI" id="CHEBI:64479"/>
        <dbReference type="ChEBI" id="CHEBI:78846"/>
        <dbReference type="ChEBI" id="CHEBI:149468"/>
        <dbReference type="EC" id="2.3.1.47"/>
    </reaction>
</comment>
<comment type="similarity">
    <text evidence="3 9">Belongs to the class-II pyridoxal-phosphate-dependent aminotransferase family. BioF subfamily.</text>
</comment>
<protein>
    <recommendedName>
        <fullName evidence="9">8-amino-7-oxononanoate synthase</fullName>
        <shortName evidence="9">AONS</shortName>
        <ecNumber evidence="9">2.3.1.47</ecNumber>
    </recommendedName>
    <alternativeName>
        <fullName evidence="9">7-keto-8-amino-pelargonic acid synthase</fullName>
        <shortName evidence="9">7-KAP synthase</shortName>
        <shortName evidence="9">KAPA synthase</shortName>
    </alternativeName>
    <alternativeName>
        <fullName evidence="9">8-amino-7-ketopelargonate synthase</fullName>
    </alternativeName>
</protein>
<evidence type="ECO:0000256" key="5">
    <source>
        <dbReference type="ARBA" id="ARBA00022679"/>
    </source>
</evidence>
<comment type="caution">
    <text evidence="12">The sequence shown here is derived from an EMBL/GenBank/DDBJ whole genome shotgun (WGS) entry which is preliminary data.</text>
</comment>
<dbReference type="GO" id="GO:0009102">
    <property type="term" value="P:biotin biosynthetic process"/>
    <property type="evidence" value="ECO:0007669"/>
    <property type="project" value="UniProtKB-UniRule"/>
</dbReference>
<evidence type="ECO:0000256" key="7">
    <source>
        <dbReference type="ARBA" id="ARBA00022898"/>
    </source>
</evidence>
<evidence type="ECO:0000256" key="10">
    <source>
        <dbReference type="PIRSR" id="PIRSR604723-51"/>
    </source>
</evidence>
<feature type="binding site" evidence="9">
    <location>
        <position position="22"/>
    </location>
    <ligand>
        <name>substrate</name>
    </ligand>
</feature>
<dbReference type="InterPro" id="IPR015421">
    <property type="entry name" value="PyrdxlP-dep_Trfase_major"/>
</dbReference>
<dbReference type="PANTHER" id="PTHR13693">
    <property type="entry name" value="CLASS II AMINOTRANSFERASE/8-AMINO-7-OXONONANOATE SYNTHASE"/>
    <property type="match status" value="1"/>
</dbReference>
<dbReference type="AlphaFoldDB" id="A0A4R6UUA8"/>
<dbReference type="InterPro" id="IPR004839">
    <property type="entry name" value="Aminotransferase_I/II_large"/>
</dbReference>
<dbReference type="UniPathway" id="UPA00078"/>
<dbReference type="InterPro" id="IPR004723">
    <property type="entry name" value="AONS_Archaea/Proteobacteria"/>
</dbReference>
<dbReference type="Gene3D" id="3.40.640.10">
    <property type="entry name" value="Type I PLP-dependent aspartate aminotransferase-like (Major domain)"/>
    <property type="match status" value="1"/>
</dbReference>
<evidence type="ECO:0000256" key="4">
    <source>
        <dbReference type="ARBA" id="ARBA00011738"/>
    </source>
</evidence>
<comment type="pathway">
    <text evidence="2 9">Cofactor biosynthesis; biotin biosynthesis.</text>
</comment>
<dbReference type="EMBL" id="SNYM01000004">
    <property type="protein sequence ID" value="TDQ49353.1"/>
    <property type="molecule type" value="Genomic_DNA"/>
</dbReference>
<keyword evidence="5 9" id="KW-0808">Transferase</keyword>
<dbReference type="Pfam" id="PF00155">
    <property type="entry name" value="Aminotran_1_2"/>
    <property type="match status" value="1"/>
</dbReference>